<dbReference type="HOGENOM" id="CLU_006332_10_4_6"/>
<dbReference type="STRING" id="314285.KT71_12605"/>
<dbReference type="eggNOG" id="COG3119">
    <property type="taxonomic scope" value="Bacteria"/>
</dbReference>
<accession>A4AAM5</accession>
<dbReference type="Gene3D" id="3.30.1120.10">
    <property type="match status" value="1"/>
</dbReference>
<dbReference type="PROSITE" id="PS00523">
    <property type="entry name" value="SULFATASE_1"/>
    <property type="match status" value="1"/>
</dbReference>
<name>A4AAM5_9GAMM</name>
<dbReference type="GO" id="GO:0046872">
    <property type="term" value="F:metal ion binding"/>
    <property type="evidence" value="ECO:0007669"/>
    <property type="project" value="UniProtKB-KW"/>
</dbReference>
<dbReference type="RefSeq" id="WP_008294950.1">
    <property type="nucleotide sequence ID" value="NZ_CM002299.1"/>
</dbReference>
<sequence length="500" mass="55908">MPPGTLQVHRDAITGTATAVIVLAVLLLVAALSGASASAQAASDRHNVLVIYVDDLGFGDTGVYGHRVVKTPHIDGLAAEGIRFTQFYAPSALCSPSRAGLLTGRTPYRTGVESWIPDDSRVHLGRRETTLADLAKARGYRTAVIGKWHLNGGLHMRDVPQPRDFGFDYQYGLAAWVKNASVADSTELPRRGPMFPDNMYRNNEPVGVTDKYSAELVSDEAIGWLQASSDPFFLLLTYSEVHTPIASPPAYLDAYREYLSDEAKHNPFLYYFDWRNRPWRGRGEYYANISFLDAQLGRVIGHLRDQKILDNTLIVFSSDNGPVTDAALTPWELGMAGETGGLRGKKRFLFEGGIRVPGIIRYPHRIEAGRVEHRAVTALDIFPTLAEWLDVDVEPRVPLDGQSLWPLIDGDSFERDKALYWSIPTPDGMEFAVREGPWKMILDSYGVPRHLFDLSNDWYEVNNLLDREPAIRERLLLAYRSIRRSVENDPLAAARKTSPR</sequence>
<proteinExistence type="inferred from homology"/>
<evidence type="ECO:0000256" key="5">
    <source>
        <dbReference type="ARBA" id="ARBA00022801"/>
    </source>
</evidence>
<evidence type="ECO:0000256" key="2">
    <source>
        <dbReference type="ARBA" id="ARBA00008779"/>
    </source>
</evidence>
<reference evidence="9 10" key="1">
    <citation type="journal article" date="2007" name="Proc. Natl. Acad. Sci. U.S.A.">
        <title>Characterization of a marine gammaproteobacterium capable of aerobic anoxygenic photosynthesis.</title>
        <authorList>
            <person name="Fuchs B.M."/>
            <person name="Spring S."/>
            <person name="Teeling H."/>
            <person name="Quast C."/>
            <person name="Wulf J."/>
            <person name="Schattenhofer M."/>
            <person name="Yan S."/>
            <person name="Ferriera S."/>
            <person name="Johnson J."/>
            <person name="Glockner F.O."/>
            <person name="Amann R."/>
        </authorList>
    </citation>
    <scope>NUCLEOTIDE SEQUENCE [LARGE SCALE GENOMIC DNA]</scope>
    <source>
        <strain evidence="9">KT71</strain>
    </source>
</reference>
<dbReference type="AlphaFoldDB" id="A4AAM5"/>
<keyword evidence="4 7" id="KW-0732">Signal</keyword>
<dbReference type="EMBL" id="AAOA02000003">
    <property type="protein sequence ID" value="EAQ97102.1"/>
    <property type="molecule type" value="Genomic_DNA"/>
</dbReference>
<dbReference type="GO" id="GO:0004065">
    <property type="term" value="F:arylsulfatase activity"/>
    <property type="evidence" value="ECO:0007669"/>
    <property type="project" value="TreeGrafter"/>
</dbReference>
<keyword evidence="3" id="KW-0479">Metal-binding</keyword>
<feature type="chain" id="PRO_5002665631" evidence="7">
    <location>
        <begin position="42"/>
        <end position="500"/>
    </location>
</feature>
<protein>
    <submittedName>
        <fullName evidence="9">Arylsulfatase A</fullName>
    </submittedName>
</protein>
<keyword evidence="6" id="KW-0106">Calcium</keyword>
<evidence type="ECO:0000256" key="7">
    <source>
        <dbReference type="SAM" id="SignalP"/>
    </source>
</evidence>
<evidence type="ECO:0000256" key="1">
    <source>
        <dbReference type="ARBA" id="ARBA00001913"/>
    </source>
</evidence>
<keyword evidence="10" id="KW-1185">Reference proteome</keyword>
<evidence type="ECO:0000313" key="10">
    <source>
        <dbReference type="Proteomes" id="UP000019205"/>
    </source>
</evidence>
<dbReference type="PROSITE" id="PS00149">
    <property type="entry name" value="SULFATASE_2"/>
    <property type="match status" value="1"/>
</dbReference>
<feature type="domain" description="Sulfatase N-terminal" evidence="8">
    <location>
        <begin position="47"/>
        <end position="391"/>
    </location>
</feature>
<gene>
    <name evidence="9" type="ORF">KT71_12605</name>
</gene>
<evidence type="ECO:0000313" key="9">
    <source>
        <dbReference type="EMBL" id="EAQ97102.1"/>
    </source>
</evidence>
<comment type="similarity">
    <text evidence="2">Belongs to the sulfatase family.</text>
</comment>
<evidence type="ECO:0000256" key="4">
    <source>
        <dbReference type="ARBA" id="ARBA00022729"/>
    </source>
</evidence>
<dbReference type="InterPro" id="IPR000917">
    <property type="entry name" value="Sulfatase_N"/>
</dbReference>
<dbReference type="Proteomes" id="UP000019205">
    <property type="component" value="Chromosome"/>
</dbReference>
<dbReference type="Pfam" id="PF00884">
    <property type="entry name" value="Sulfatase"/>
    <property type="match status" value="1"/>
</dbReference>
<evidence type="ECO:0000256" key="6">
    <source>
        <dbReference type="ARBA" id="ARBA00022837"/>
    </source>
</evidence>
<organism evidence="9 10">
    <name type="scientific">Congregibacter litoralis KT71</name>
    <dbReference type="NCBI Taxonomy" id="314285"/>
    <lineage>
        <taxon>Bacteria</taxon>
        <taxon>Pseudomonadati</taxon>
        <taxon>Pseudomonadota</taxon>
        <taxon>Gammaproteobacteria</taxon>
        <taxon>Cellvibrionales</taxon>
        <taxon>Halieaceae</taxon>
        <taxon>Congregibacter</taxon>
    </lineage>
</organism>
<feature type="signal peptide" evidence="7">
    <location>
        <begin position="1"/>
        <end position="41"/>
    </location>
</feature>
<dbReference type="InterPro" id="IPR017850">
    <property type="entry name" value="Alkaline_phosphatase_core_sf"/>
</dbReference>
<dbReference type="SUPFAM" id="SSF53649">
    <property type="entry name" value="Alkaline phosphatase-like"/>
    <property type="match status" value="1"/>
</dbReference>
<dbReference type="PANTHER" id="PTHR42693">
    <property type="entry name" value="ARYLSULFATASE FAMILY MEMBER"/>
    <property type="match status" value="1"/>
</dbReference>
<evidence type="ECO:0000259" key="8">
    <source>
        <dbReference type="Pfam" id="PF00884"/>
    </source>
</evidence>
<keyword evidence="5" id="KW-0378">Hydrolase</keyword>
<evidence type="ECO:0000256" key="3">
    <source>
        <dbReference type="ARBA" id="ARBA00022723"/>
    </source>
</evidence>
<dbReference type="InterPro" id="IPR024607">
    <property type="entry name" value="Sulfatase_CS"/>
</dbReference>
<dbReference type="Gene3D" id="3.40.720.10">
    <property type="entry name" value="Alkaline Phosphatase, subunit A"/>
    <property type="match status" value="1"/>
</dbReference>
<comment type="caution">
    <text evidence="9">The sequence shown here is derived from an EMBL/GenBank/DDBJ whole genome shotgun (WGS) entry which is preliminary data.</text>
</comment>
<dbReference type="InterPro" id="IPR050738">
    <property type="entry name" value="Sulfatase"/>
</dbReference>
<comment type="cofactor">
    <cofactor evidence="1">
        <name>Ca(2+)</name>
        <dbReference type="ChEBI" id="CHEBI:29108"/>
    </cofactor>
</comment>
<reference evidence="9 10" key="2">
    <citation type="journal article" date="2009" name="PLoS ONE">
        <title>The photosynthetic apparatus and its regulation in the aerobic gammaproteobacterium Congregibacter litoralis gen. nov., sp. nov.</title>
        <authorList>
            <person name="Spring S."/>
            <person name="Lunsdorf H."/>
            <person name="Fuchs B.M."/>
            <person name="Tindall B.J."/>
        </authorList>
    </citation>
    <scope>NUCLEOTIDE SEQUENCE [LARGE SCALE GENOMIC DNA]</scope>
    <source>
        <strain evidence="9">KT71</strain>
    </source>
</reference>
<dbReference type="PANTHER" id="PTHR42693:SF42">
    <property type="entry name" value="ARYLSULFATASE G"/>
    <property type="match status" value="1"/>
</dbReference>
<dbReference type="OrthoDB" id="974590at2"/>